<accession>A0A1V2HB44</accession>
<sequence length="100" mass="10980">MLTVMGGFVLLGAVALIGGISGSVLQALRVFILLWGVMLAATTWFSVTQADRGFLDQWQERALGFAVPALVAWLLALWIGRPPRPPPEPVEEDDYDGYHR</sequence>
<feature type="compositionally biased region" description="Acidic residues" evidence="1">
    <location>
        <begin position="89"/>
        <end position="100"/>
    </location>
</feature>
<feature type="transmembrane region" description="Helical" evidence="2">
    <location>
        <begin position="62"/>
        <end position="80"/>
    </location>
</feature>
<feature type="region of interest" description="Disordered" evidence="1">
    <location>
        <begin position="80"/>
        <end position="100"/>
    </location>
</feature>
<proteinExistence type="predicted"/>
<feature type="transmembrane region" description="Helical" evidence="2">
    <location>
        <begin position="32"/>
        <end position="50"/>
    </location>
</feature>
<name>A0A1V2HB44_9PROT</name>
<evidence type="ECO:0000313" key="3">
    <source>
        <dbReference type="EMBL" id="ONG59166.1"/>
    </source>
</evidence>
<dbReference type="EMBL" id="MLCO01000001">
    <property type="protein sequence ID" value="ONG59166.1"/>
    <property type="molecule type" value="Genomic_DNA"/>
</dbReference>
<evidence type="ECO:0000313" key="4">
    <source>
        <dbReference type="Proteomes" id="UP000188879"/>
    </source>
</evidence>
<keyword evidence="4" id="KW-1185">Reference proteome</keyword>
<evidence type="ECO:0000256" key="2">
    <source>
        <dbReference type="SAM" id="Phobius"/>
    </source>
</evidence>
<keyword evidence="2" id="KW-1133">Transmembrane helix</keyword>
<gene>
    <name evidence="3" type="ORF">BKE38_00390</name>
</gene>
<keyword evidence="2" id="KW-0812">Transmembrane</keyword>
<evidence type="ECO:0000256" key="1">
    <source>
        <dbReference type="SAM" id="MobiDB-lite"/>
    </source>
</evidence>
<reference evidence="3 4" key="1">
    <citation type="submission" date="2016-10" db="EMBL/GenBank/DDBJ databases">
        <title>Draft Genome sequence of Roseomonas sp. strain M3.</title>
        <authorList>
            <person name="Subhash Y."/>
            <person name="Lee S."/>
        </authorList>
    </citation>
    <scope>NUCLEOTIDE SEQUENCE [LARGE SCALE GENOMIC DNA]</scope>
    <source>
        <strain evidence="3 4">M3</strain>
    </source>
</reference>
<dbReference type="RefSeq" id="WP_076955393.1">
    <property type="nucleotide sequence ID" value="NZ_MLCO01000001.1"/>
</dbReference>
<comment type="caution">
    <text evidence="3">The sequence shown here is derived from an EMBL/GenBank/DDBJ whole genome shotgun (WGS) entry which is preliminary data.</text>
</comment>
<protein>
    <submittedName>
        <fullName evidence="3">Uncharacterized protein</fullName>
    </submittedName>
</protein>
<organism evidence="3 4">
    <name type="scientific">Teichococcus deserti</name>
    <dbReference type="NCBI Taxonomy" id="1817963"/>
    <lineage>
        <taxon>Bacteria</taxon>
        <taxon>Pseudomonadati</taxon>
        <taxon>Pseudomonadota</taxon>
        <taxon>Alphaproteobacteria</taxon>
        <taxon>Acetobacterales</taxon>
        <taxon>Roseomonadaceae</taxon>
        <taxon>Roseomonas</taxon>
    </lineage>
</organism>
<dbReference type="Proteomes" id="UP000188879">
    <property type="component" value="Unassembled WGS sequence"/>
</dbReference>
<dbReference type="AlphaFoldDB" id="A0A1V2HB44"/>
<keyword evidence="2" id="KW-0472">Membrane</keyword>